<evidence type="ECO:0000313" key="2">
    <source>
        <dbReference type="EMBL" id="KAI1618880.1"/>
    </source>
</evidence>
<gene>
    <name evidence="2" type="ORF">EDD36DRAFT_460518</name>
</gene>
<dbReference type="Proteomes" id="UP001203852">
    <property type="component" value="Unassembled WGS sequence"/>
</dbReference>
<name>A0AAN6IIX7_9EURO</name>
<feature type="compositionally biased region" description="Polar residues" evidence="1">
    <location>
        <begin position="32"/>
        <end position="43"/>
    </location>
</feature>
<feature type="region of interest" description="Disordered" evidence="1">
    <location>
        <begin position="124"/>
        <end position="160"/>
    </location>
</feature>
<feature type="compositionally biased region" description="Basic residues" evidence="1">
    <location>
        <begin position="226"/>
        <end position="236"/>
    </location>
</feature>
<sequence>MTTIMDSPGSLPGSLFSNDTFRCSHFNSSLFVPPTNDSTSSPLVPSRTLSRKRPRLDRPRRTNTSTSETQTPSCRDALSPPPFVNTNYRIAGGLDTPTALNFQKEEDAQQYDFEVDCRPNRYAQQQNTTSYFPTDFPYTPSEEHTHSKRRSSRSPQDKGWGKTVWALTGGVAGKVFNFCWNTTFKGFSAGGGNRYQFAGTPDITKSSGVWTENEKEDVFHDDYQHAGHRPRRHQRAHTPIPGGFPEDEARRPGQIRTTSDWVIVDEESDRDRDSDASPVRKRSKATTASLHMSRSSTALGTSTARPRFTPRSASNRSSASYASPRSSSAAIPVVAPVSKLESASVKQHRRAVSSFHHQQQQQEGRPGSRASLASPRRQSSVPASPEVRKFEQKLRKKEAKQDQTMNRFNAQLQAMIREGQEALGARIEVVDDGDGTDTDTEVDEGYEEGFAVEKGQENYFGSKRL</sequence>
<feature type="compositionally biased region" description="Low complexity" evidence="1">
    <location>
        <begin position="311"/>
        <end position="330"/>
    </location>
</feature>
<protein>
    <submittedName>
        <fullName evidence="2">Uncharacterized protein</fullName>
    </submittedName>
</protein>
<evidence type="ECO:0000256" key="1">
    <source>
        <dbReference type="SAM" id="MobiDB-lite"/>
    </source>
</evidence>
<accession>A0AAN6IIX7</accession>
<dbReference type="EMBL" id="MU404350">
    <property type="protein sequence ID" value="KAI1618880.1"/>
    <property type="molecule type" value="Genomic_DNA"/>
</dbReference>
<keyword evidence="3" id="KW-1185">Reference proteome</keyword>
<proteinExistence type="predicted"/>
<feature type="compositionally biased region" description="Polar residues" evidence="1">
    <location>
        <begin position="62"/>
        <end position="73"/>
    </location>
</feature>
<reference evidence="2" key="1">
    <citation type="journal article" date="2022" name="bioRxiv">
        <title>Deciphering the potential niche of two novel black yeast fungi from a biological soil crust based on their genomes, phenotypes, and melanin regulation.</title>
        <authorList>
            <consortium name="DOE Joint Genome Institute"/>
            <person name="Carr E.C."/>
            <person name="Barton Q."/>
            <person name="Grambo S."/>
            <person name="Sullivan M."/>
            <person name="Renfro C.M."/>
            <person name="Kuo A."/>
            <person name="Pangilinan J."/>
            <person name="Lipzen A."/>
            <person name="Keymanesh K."/>
            <person name="Savage E."/>
            <person name="Barry K."/>
            <person name="Grigoriev I.V."/>
            <person name="Riekhof W.R."/>
            <person name="Harris S.S."/>
        </authorList>
    </citation>
    <scope>NUCLEOTIDE SEQUENCE</scope>
    <source>
        <strain evidence="2">JF 03-4F</strain>
    </source>
</reference>
<organism evidence="2 3">
    <name type="scientific">Exophiala viscosa</name>
    <dbReference type="NCBI Taxonomy" id="2486360"/>
    <lineage>
        <taxon>Eukaryota</taxon>
        <taxon>Fungi</taxon>
        <taxon>Dikarya</taxon>
        <taxon>Ascomycota</taxon>
        <taxon>Pezizomycotina</taxon>
        <taxon>Eurotiomycetes</taxon>
        <taxon>Chaetothyriomycetidae</taxon>
        <taxon>Chaetothyriales</taxon>
        <taxon>Herpotrichiellaceae</taxon>
        <taxon>Exophiala</taxon>
    </lineage>
</organism>
<comment type="caution">
    <text evidence="2">The sequence shown here is derived from an EMBL/GenBank/DDBJ whole genome shotgun (WGS) entry which is preliminary data.</text>
</comment>
<feature type="region of interest" description="Disordered" evidence="1">
    <location>
        <begin position="342"/>
        <end position="404"/>
    </location>
</feature>
<evidence type="ECO:0000313" key="3">
    <source>
        <dbReference type="Proteomes" id="UP001203852"/>
    </source>
</evidence>
<feature type="region of interest" description="Disordered" evidence="1">
    <location>
        <begin position="226"/>
        <end position="330"/>
    </location>
</feature>
<feature type="region of interest" description="Disordered" evidence="1">
    <location>
        <begin position="32"/>
        <end position="82"/>
    </location>
</feature>
<feature type="compositionally biased region" description="Polar residues" evidence="1">
    <location>
        <begin position="285"/>
        <end position="304"/>
    </location>
</feature>
<dbReference type="AlphaFoldDB" id="A0AAN6IIX7"/>